<dbReference type="AlphaFoldDB" id="A0A4R6IYL8"/>
<dbReference type="SUPFAM" id="SSF47413">
    <property type="entry name" value="lambda repressor-like DNA-binding domains"/>
    <property type="match status" value="1"/>
</dbReference>
<accession>A0A4R6IYL8</accession>
<dbReference type="SUPFAM" id="SSF56024">
    <property type="entry name" value="Phospholipase D/nuclease"/>
    <property type="match status" value="1"/>
</dbReference>
<dbReference type="CDD" id="cd00138">
    <property type="entry name" value="PLDc_SF"/>
    <property type="match status" value="1"/>
</dbReference>
<dbReference type="InterPro" id="IPR010982">
    <property type="entry name" value="Lambda_DNA-bd_dom_sf"/>
</dbReference>
<organism evidence="1 2">
    <name type="scientific">Kribbella caucasensis</name>
    <dbReference type="NCBI Taxonomy" id="2512215"/>
    <lineage>
        <taxon>Bacteria</taxon>
        <taxon>Bacillati</taxon>
        <taxon>Actinomycetota</taxon>
        <taxon>Actinomycetes</taxon>
        <taxon>Propionibacteriales</taxon>
        <taxon>Kribbellaceae</taxon>
        <taxon>Kribbella</taxon>
    </lineage>
</organism>
<dbReference type="OrthoDB" id="8438314at2"/>
<protein>
    <recommendedName>
        <fullName evidence="3">HTH cro/C1-type domain-containing protein</fullName>
    </recommendedName>
</protein>
<reference evidence="1 2" key="1">
    <citation type="submission" date="2019-03" db="EMBL/GenBank/DDBJ databases">
        <title>Genomic Encyclopedia of Type Strains, Phase III (KMG-III): the genomes of soil and plant-associated and newly described type strains.</title>
        <authorList>
            <person name="Whitman W."/>
        </authorList>
    </citation>
    <scope>NUCLEOTIDE SEQUENCE [LARGE SCALE GENOMIC DNA]</scope>
    <source>
        <strain evidence="1 2">VKM Ac-2527</strain>
    </source>
</reference>
<keyword evidence="2" id="KW-1185">Reference proteome</keyword>
<evidence type="ECO:0000313" key="2">
    <source>
        <dbReference type="Proteomes" id="UP000295388"/>
    </source>
</evidence>
<comment type="caution">
    <text evidence="1">The sequence shown here is derived from an EMBL/GenBank/DDBJ whole genome shotgun (WGS) entry which is preliminary data.</text>
</comment>
<dbReference type="EMBL" id="SNWQ01000050">
    <property type="protein sequence ID" value="TDO27952.1"/>
    <property type="molecule type" value="Genomic_DNA"/>
</dbReference>
<evidence type="ECO:0008006" key="3">
    <source>
        <dbReference type="Google" id="ProtNLM"/>
    </source>
</evidence>
<dbReference type="Proteomes" id="UP000295388">
    <property type="component" value="Unassembled WGS sequence"/>
</dbReference>
<dbReference type="GO" id="GO:0003677">
    <property type="term" value="F:DNA binding"/>
    <property type="evidence" value="ECO:0007669"/>
    <property type="project" value="InterPro"/>
</dbReference>
<evidence type="ECO:0000313" key="1">
    <source>
        <dbReference type="EMBL" id="TDO27952.1"/>
    </source>
</evidence>
<dbReference type="RefSeq" id="WP_133805965.1">
    <property type="nucleotide sequence ID" value="NZ_SNWQ01000050.1"/>
</dbReference>
<proteinExistence type="predicted"/>
<name>A0A4R6IYL8_9ACTN</name>
<gene>
    <name evidence="1" type="ORF">EV643_15010</name>
</gene>
<sequence length="240" mass="27110">MNERLRRALFEAQLTEQDLATELRVDPKTVRRWLDGRLPYSRHRGDLVKRLGVDEVDLWPELAAKSRPDEIAAIYPRRSLIGQEAWLSLLASAAHEIDILAYSALFLCEDDRFIKIVGEKVERGVRVKIALGDPERLDVARIGAEEAGAEPLAATIRKSIERLRPLVGAGRASLRLHDMVLYNSLYRVDGQVLVNQHAYGTPSAQAPVYHLRKAADAEMFELHLTSFEQIWSRATPIQTP</sequence>